<evidence type="ECO:0000256" key="2">
    <source>
        <dbReference type="SAM" id="SignalP"/>
    </source>
</evidence>
<evidence type="ECO:0000256" key="1">
    <source>
        <dbReference type="ARBA" id="ARBA00007613"/>
    </source>
</evidence>
<evidence type="ECO:0000313" key="4">
    <source>
        <dbReference type="Proteomes" id="UP001218579"/>
    </source>
</evidence>
<dbReference type="Gene3D" id="1.20.1600.10">
    <property type="entry name" value="Outer membrane efflux proteins (OEP)"/>
    <property type="match status" value="1"/>
</dbReference>
<protein>
    <submittedName>
        <fullName evidence="3">TolC family protein</fullName>
    </submittedName>
</protein>
<dbReference type="PANTHER" id="PTHR30203:SF24">
    <property type="entry name" value="BLR4935 PROTEIN"/>
    <property type="match status" value="1"/>
</dbReference>
<dbReference type="InterPro" id="IPR010131">
    <property type="entry name" value="MdtP/NodT-like"/>
</dbReference>
<sequence length="425" mass="46299">MIFTIQPAPVRRRGRRVAALLFGACLMAFSGVGHAETLTLNEALSRASAHSPVLAAGLAREQAARAAADQAGVKPNPVVGFEVENLAGSGNYSMLDTSETTVYYEQKIERGGKRQARAAVARTEIDVVRLDTVIAQLDLMEAVEKAWVAVLEADAEINLAQDRLNIARQSEAEVMRRVKAARDPLFAGSHVQALTAQARLYLDNARLKSAEARRNLAAYWGEGGVDVSGQLENLSLPTDDVPPESTVEMQRLILMREVMTARLKSEMTASVQDINVRGGVRYFNEGRDAAFVIGGSIPLGRYDTNRGNIARVKAERAAIESDIEAERLAHLRERAQVLGRLHMARAEVVRIDHDILPLARKTLTQVREGFARGGFSPSDVTLAANALADVQARRLTLLTAFHLDMATLNRLDGRHAGLVALKDSQ</sequence>
<feature type="chain" id="PRO_5046233052" evidence="2">
    <location>
        <begin position="36"/>
        <end position="425"/>
    </location>
</feature>
<dbReference type="EMBL" id="JAQQKV010000003">
    <property type="protein sequence ID" value="MDC7677198.1"/>
    <property type="molecule type" value="Genomic_DNA"/>
</dbReference>
<proteinExistence type="inferred from homology"/>
<dbReference type="Pfam" id="PF02321">
    <property type="entry name" value="OEP"/>
    <property type="match status" value="1"/>
</dbReference>
<keyword evidence="4" id="KW-1185">Reference proteome</keyword>
<comment type="similarity">
    <text evidence="1">Belongs to the outer membrane factor (OMF) (TC 1.B.17) family.</text>
</comment>
<keyword evidence="2" id="KW-0732">Signal</keyword>
<name>A0ABT5HMG0_9CAUL</name>
<gene>
    <name evidence="3" type="ORF">PQU98_13725</name>
</gene>
<dbReference type="PANTHER" id="PTHR30203">
    <property type="entry name" value="OUTER MEMBRANE CATION EFFLUX PROTEIN"/>
    <property type="match status" value="1"/>
</dbReference>
<accession>A0ABT5HMG0</accession>
<organism evidence="3 4">
    <name type="scientific">Asticcacaulis machinosus</name>
    <dbReference type="NCBI Taxonomy" id="2984211"/>
    <lineage>
        <taxon>Bacteria</taxon>
        <taxon>Pseudomonadati</taxon>
        <taxon>Pseudomonadota</taxon>
        <taxon>Alphaproteobacteria</taxon>
        <taxon>Caulobacterales</taxon>
        <taxon>Caulobacteraceae</taxon>
        <taxon>Asticcacaulis</taxon>
    </lineage>
</organism>
<dbReference type="SUPFAM" id="SSF56954">
    <property type="entry name" value="Outer membrane efflux proteins (OEP)"/>
    <property type="match status" value="1"/>
</dbReference>
<reference evidence="3 4" key="1">
    <citation type="submission" date="2023-01" db="EMBL/GenBank/DDBJ databases">
        <title>Novel species of the genus Asticcacaulis isolated from rivers.</title>
        <authorList>
            <person name="Lu H."/>
        </authorList>
    </citation>
    <scope>NUCLEOTIDE SEQUENCE [LARGE SCALE GENOMIC DNA]</scope>
    <source>
        <strain evidence="3 4">LKC15W</strain>
    </source>
</reference>
<dbReference type="InterPro" id="IPR003423">
    <property type="entry name" value="OMP_efflux"/>
</dbReference>
<feature type="signal peptide" evidence="2">
    <location>
        <begin position="1"/>
        <end position="35"/>
    </location>
</feature>
<comment type="caution">
    <text evidence="3">The sequence shown here is derived from an EMBL/GenBank/DDBJ whole genome shotgun (WGS) entry which is preliminary data.</text>
</comment>
<dbReference type="RefSeq" id="WP_272745525.1">
    <property type="nucleotide sequence ID" value="NZ_JAQQKV010000003.1"/>
</dbReference>
<evidence type="ECO:0000313" key="3">
    <source>
        <dbReference type="EMBL" id="MDC7677198.1"/>
    </source>
</evidence>
<dbReference type="Proteomes" id="UP001218579">
    <property type="component" value="Unassembled WGS sequence"/>
</dbReference>